<dbReference type="AlphaFoldDB" id="A0A397S5Q9"/>
<name>A0A397S5Q9_9GLOM</name>
<dbReference type="STRING" id="658196.A0A397S5Q9"/>
<dbReference type="InterPro" id="IPR002119">
    <property type="entry name" value="Histone_H2A"/>
</dbReference>
<dbReference type="Proteomes" id="UP000265703">
    <property type="component" value="Unassembled WGS sequence"/>
</dbReference>
<dbReference type="GO" id="GO:0030527">
    <property type="term" value="F:structural constituent of chromatin"/>
    <property type="evidence" value="ECO:0007669"/>
    <property type="project" value="InterPro"/>
</dbReference>
<keyword evidence="3" id="KW-1185">Reference proteome</keyword>
<gene>
    <name evidence="2" type="ORF">C1645_837164</name>
</gene>
<dbReference type="EMBL" id="QKYT01000811">
    <property type="protein sequence ID" value="RIA81338.1"/>
    <property type="molecule type" value="Genomic_DNA"/>
</dbReference>
<evidence type="ECO:0000313" key="3">
    <source>
        <dbReference type="Proteomes" id="UP000265703"/>
    </source>
</evidence>
<organism evidence="2 3">
    <name type="scientific">Glomus cerebriforme</name>
    <dbReference type="NCBI Taxonomy" id="658196"/>
    <lineage>
        <taxon>Eukaryota</taxon>
        <taxon>Fungi</taxon>
        <taxon>Fungi incertae sedis</taxon>
        <taxon>Mucoromycota</taxon>
        <taxon>Glomeromycotina</taxon>
        <taxon>Glomeromycetes</taxon>
        <taxon>Glomerales</taxon>
        <taxon>Glomeraceae</taxon>
        <taxon>Glomus</taxon>
    </lineage>
</organism>
<dbReference type="GO" id="GO:0046982">
    <property type="term" value="F:protein heterodimerization activity"/>
    <property type="evidence" value="ECO:0007669"/>
    <property type="project" value="InterPro"/>
</dbReference>
<dbReference type="PRINTS" id="PR00620">
    <property type="entry name" value="HISTONEH2A"/>
</dbReference>
<sequence length="89" mass="10112">MDCGKFDPSEFYSIIFFEKDGAHNNKIPYHIQLAICKDNELNELLGNITIAQGDVVLNIHESLLKKTEDAKTPDSYTNRILKDAMNLIL</sequence>
<reference evidence="2 3" key="1">
    <citation type="submission" date="2018-06" db="EMBL/GenBank/DDBJ databases">
        <title>Comparative genomics reveals the genomic features of Rhizophagus irregularis, R. cerebriforme, R. diaphanum and Gigaspora rosea, and their symbiotic lifestyle signature.</title>
        <authorList>
            <person name="Morin E."/>
            <person name="San Clemente H."/>
            <person name="Chen E.C.H."/>
            <person name="De La Providencia I."/>
            <person name="Hainaut M."/>
            <person name="Kuo A."/>
            <person name="Kohler A."/>
            <person name="Murat C."/>
            <person name="Tang N."/>
            <person name="Roy S."/>
            <person name="Loubradou J."/>
            <person name="Henrissat B."/>
            <person name="Grigoriev I.V."/>
            <person name="Corradi N."/>
            <person name="Roux C."/>
            <person name="Martin F.M."/>
        </authorList>
    </citation>
    <scope>NUCLEOTIDE SEQUENCE [LARGE SCALE GENOMIC DNA]</scope>
    <source>
        <strain evidence="2 3">DAOM 227022</strain>
    </source>
</reference>
<dbReference type="SUPFAM" id="SSF47113">
    <property type="entry name" value="Histone-fold"/>
    <property type="match status" value="1"/>
</dbReference>
<dbReference type="InterPro" id="IPR032454">
    <property type="entry name" value="Histone_H2A_C"/>
</dbReference>
<comment type="caution">
    <text evidence="2">The sequence shown here is derived from an EMBL/GenBank/DDBJ whole genome shotgun (WGS) entry which is preliminary data.</text>
</comment>
<feature type="domain" description="Histone H2A C-terminal" evidence="1">
    <location>
        <begin position="40"/>
        <end position="71"/>
    </location>
</feature>
<dbReference type="GO" id="GO:0000786">
    <property type="term" value="C:nucleosome"/>
    <property type="evidence" value="ECO:0007669"/>
    <property type="project" value="InterPro"/>
</dbReference>
<dbReference type="PANTHER" id="PTHR23430">
    <property type="entry name" value="HISTONE H2A"/>
    <property type="match status" value="1"/>
</dbReference>
<proteinExistence type="predicted"/>
<evidence type="ECO:0000313" key="2">
    <source>
        <dbReference type="EMBL" id="RIA81338.1"/>
    </source>
</evidence>
<dbReference type="InterPro" id="IPR009072">
    <property type="entry name" value="Histone-fold"/>
</dbReference>
<protein>
    <recommendedName>
        <fullName evidence="1">Histone H2A C-terminal domain-containing protein</fullName>
    </recommendedName>
</protein>
<accession>A0A397S5Q9</accession>
<dbReference type="Pfam" id="PF16211">
    <property type="entry name" value="Histone_H2A_C"/>
    <property type="match status" value="1"/>
</dbReference>
<evidence type="ECO:0000259" key="1">
    <source>
        <dbReference type="Pfam" id="PF16211"/>
    </source>
</evidence>
<dbReference type="GO" id="GO:0003677">
    <property type="term" value="F:DNA binding"/>
    <property type="evidence" value="ECO:0007669"/>
    <property type="project" value="InterPro"/>
</dbReference>
<dbReference type="Gene3D" id="1.10.20.10">
    <property type="entry name" value="Histone, subunit A"/>
    <property type="match status" value="1"/>
</dbReference>